<sequence>MAEVTVKDPAYGGQELTISSLLFSPYSFFVTIDVPKRKAVMALISKGGGTIVSRPSNTTPIDYWLVPDYFEGNTRLGAKRVSIVLDSARQGQFPPLRDSGGEDYYSPFAKTKKARTEYTDGEVRFLTAYIDMHVGKPPLGKSDLRYLFELMNHKHTEESIRSKLKQLEKFPVNLERTKPVSYQAPVVENDLVAKKTTETPIPGTRFPDVLLNSIPAAKRTSADTVLATPVPVKPLAMSTQLPDTTMEVPDTPIPSKNTHGKTKQGNTQVPGTPETKKGTFISPQKLSPKSAQSSQSSNQVPDTPAKSEQPAPATEAAQNATTVGLHKNPAITEVPATPAGPDIQVEDSTTATQSSKRSKSPSKSPSRASESPSASSKQLTLPFQSISGPISSTASSSDSEPLVMRFSPKKNRKKTKEPLYAQAQSVDNSSTPSSTRFTSSQMVPDSQQSMSSTPLKFDTTARDSSGITESQIYSAALTVPPGSSELTVDESSGSLEHIATVRLSSVSRESKWSRDSSMSVDSNGLDIYSQGSQVSQAGRRTRASRSLAASDLPPPAVQTGSCVLFPRKFITKYSHHPIRGVFYGIEKVSSQQTDTSQGATRQIEMTQVEARQMVRVEDEGVVAKAISSQSSSSFAEDSHLFVQEDSDGAEKEEKEKEKEGDSDEEEGEANEMEEGDGQKGDDEEEEEIVQVLDTQENHILRDAQLTADSYDDVSSVPDSQASVIKRPSAFRESPVPAKRRYLDSSLDLDVSVPSLPSINNIRARLKELSDRVSSEGHREDVIGSQAEKRVSWSSLGRQVAVLELDSDGDVVEESFIEGQVEGIKEVEEVEAEEVEDESPKDDDVDEAAAEEHVDMPKEHASIIYEDAQRRPSSSQLDESLGLVSQRDVVVVEELEVEAEEEQEIASDGSKKESEDPMQPAELPRSDSAPQISEIHFDAVDRFQSLLPNDVIDELLESYEPEEEYPSEKFQVLAVPIRKDLTSVDLDPSFSVLDFPFEEISFDDIRDDLDYGEEEGLSQKEPMIDSSGIRPAVECVGLFLQSGVEEYLCSIQGHNPSVSAVFVIALCMSRQVTEHTTLEEVEKMDFRFPRHVKFFSPKDDQVIANYTSKGPSDEGKFSTLKRRHFIDDILRRSEYLKAVSLALETEETGAEGENEGEVLAGSSADRSDRIPQDVKMELFDVFEVPRDYNPPAHRSPEPSSQAYKIDSSTTEPSLEERRLAMEEKIRQLRAKKKAKKARREKRESLRFEKESPEVKEDGQPKKKRRRKDDKEDKEDDKEKKKRRKSKKSEKAVATVESEVVGLVAESPDLVEKGFSQPLVTETPKRKSGRPKDESVPSQRALERHTKPRTRATTDTETVIPETPQTAPTPKRRGRPSHPAAGRAISQSPVSEATTLTRRRSGRPKKTANKEGHAGLLQ</sequence>
<feature type="compositionally biased region" description="Acidic residues" evidence="1">
    <location>
        <begin position="1145"/>
        <end position="1155"/>
    </location>
</feature>
<feature type="region of interest" description="Disordered" evidence="1">
    <location>
        <begin position="510"/>
        <end position="553"/>
    </location>
</feature>
<evidence type="ECO:0000313" key="2">
    <source>
        <dbReference type="EMBL" id="AOW01552.1"/>
    </source>
</evidence>
<feature type="compositionally biased region" description="Low complexity" evidence="1">
    <location>
        <begin position="429"/>
        <end position="440"/>
    </location>
</feature>
<dbReference type="GeneID" id="2907490"/>
<feature type="compositionally biased region" description="Polar residues" evidence="1">
    <location>
        <begin position="1383"/>
        <end position="1394"/>
    </location>
</feature>
<feature type="compositionally biased region" description="Polar residues" evidence="1">
    <location>
        <begin position="441"/>
        <end position="454"/>
    </location>
</feature>
<reference evidence="2 3" key="1">
    <citation type="journal article" date="2016" name="PLoS ONE">
        <title>Sequence Assembly of Yarrowia lipolytica Strain W29/CLIB89 Shows Transposable Element Diversity.</title>
        <authorList>
            <person name="Magnan C."/>
            <person name="Yu J."/>
            <person name="Chang I."/>
            <person name="Jahn E."/>
            <person name="Kanomata Y."/>
            <person name="Wu J."/>
            <person name="Zeller M."/>
            <person name="Oakes M."/>
            <person name="Baldi P."/>
            <person name="Sandmeyer S."/>
        </authorList>
    </citation>
    <scope>NUCLEOTIDE SEQUENCE [LARGE SCALE GENOMIC DNA]</scope>
    <source>
        <strain evidence="3">CLIB89(W29)</strain>
    </source>
</reference>
<feature type="compositionally biased region" description="Basic and acidic residues" evidence="1">
    <location>
        <begin position="849"/>
        <end position="860"/>
    </location>
</feature>
<feature type="compositionally biased region" description="Basic and acidic residues" evidence="1">
    <location>
        <begin position="1213"/>
        <end position="1225"/>
    </location>
</feature>
<evidence type="ECO:0008006" key="4">
    <source>
        <dbReference type="Google" id="ProtNLM"/>
    </source>
</evidence>
<feature type="compositionally biased region" description="Basic and acidic residues" evidence="1">
    <location>
        <begin position="1406"/>
        <end position="1416"/>
    </location>
</feature>
<feature type="compositionally biased region" description="Polar residues" evidence="1">
    <location>
        <begin position="529"/>
        <end position="538"/>
    </location>
</feature>
<dbReference type="RefSeq" id="XP_500761.3">
    <property type="nucleotide sequence ID" value="XM_500761.3"/>
</dbReference>
<organism evidence="2 3">
    <name type="scientific">Yarrowia lipolytica</name>
    <name type="common">Candida lipolytica</name>
    <dbReference type="NCBI Taxonomy" id="4952"/>
    <lineage>
        <taxon>Eukaryota</taxon>
        <taxon>Fungi</taxon>
        <taxon>Dikarya</taxon>
        <taxon>Ascomycota</taxon>
        <taxon>Saccharomycotina</taxon>
        <taxon>Dipodascomycetes</taxon>
        <taxon>Dipodascales</taxon>
        <taxon>Dipodascales incertae sedis</taxon>
        <taxon>Yarrowia</taxon>
    </lineage>
</organism>
<feature type="compositionally biased region" description="Low complexity" evidence="1">
    <location>
        <begin position="282"/>
        <end position="299"/>
    </location>
</feature>
<evidence type="ECO:0000313" key="3">
    <source>
        <dbReference type="Proteomes" id="UP000182444"/>
    </source>
</evidence>
<dbReference type="Proteomes" id="UP000182444">
    <property type="component" value="Chromosome 1B"/>
</dbReference>
<feature type="compositionally biased region" description="Acidic residues" evidence="1">
    <location>
        <begin position="827"/>
        <end position="848"/>
    </location>
</feature>
<evidence type="ECO:0000256" key="1">
    <source>
        <dbReference type="SAM" id="MobiDB-lite"/>
    </source>
</evidence>
<proteinExistence type="predicted"/>
<feature type="region of interest" description="Disordered" evidence="1">
    <location>
        <begin position="895"/>
        <end position="927"/>
    </location>
</feature>
<gene>
    <name evidence="2" type="ORF">YALI1_B15192g</name>
</gene>
<dbReference type="KEGG" id="yli:2907490"/>
<feature type="region of interest" description="Disordered" evidence="1">
    <location>
        <begin position="237"/>
        <end position="318"/>
    </location>
</feature>
<feature type="compositionally biased region" description="Low complexity" evidence="1">
    <location>
        <begin position="361"/>
        <end position="377"/>
    </location>
</feature>
<feature type="compositionally biased region" description="Basic and acidic residues" evidence="1">
    <location>
        <begin position="1239"/>
        <end position="1259"/>
    </location>
</feature>
<dbReference type="VEuPathDB" id="FungiDB:YALI0_B11462g"/>
<feature type="compositionally biased region" description="Low complexity" evidence="1">
    <location>
        <begin position="385"/>
        <end position="399"/>
    </location>
</feature>
<dbReference type="EMBL" id="CP017554">
    <property type="protein sequence ID" value="AOW01552.1"/>
    <property type="molecule type" value="Genomic_DNA"/>
</dbReference>
<feature type="compositionally biased region" description="Polar residues" evidence="1">
    <location>
        <begin position="1349"/>
        <end position="1366"/>
    </location>
</feature>
<feature type="compositionally biased region" description="Basic residues" evidence="1">
    <location>
        <begin position="1226"/>
        <end position="1238"/>
    </location>
</feature>
<feature type="compositionally biased region" description="Basic and acidic residues" evidence="1">
    <location>
        <begin position="1328"/>
        <end position="1343"/>
    </location>
</feature>
<feature type="compositionally biased region" description="Basic and acidic residues" evidence="1">
    <location>
        <begin position="648"/>
        <end position="659"/>
    </location>
</feature>
<dbReference type="VEuPathDB" id="FungiDB:YALI1_B15192g"/>
<accession>A0A1D8N7F5</accession>
<feature type="region of interest" description="Disordered" evidence="1">
    <location>
        <begin position="627"/>
        <end position="698"/>
    </location>
</feature>
<name>A0A1D8N7F5_YARLL</name>
<protein>
    <recommendedName>
        <fullName evidence="4">BRCT domain-containing protein</fullName>
    </recommendedName>
</protein>
<feature type="compositionally biased region" description="Acidic residues" evidence="1">
    <location>
        <begin position="895"/>
        <end position="904"/>
    </location>
</feature>
<feature type="region of interest" description="Disordered" evidence="1">
    <location>
        <begin position="331"/>
        <end position="464"/>
    </location>
</feature>
<feature type="region of interest" description="Disordered" evidence="1">
    <location>
        <begin position="1145"/>
        <end position="1169"/>
    </location>
</feature>
<feature type="region of interest" description="Disordered" evidence="1">
    <location>
        <begin position="1186"/>
        <end position="1416"/>
    </location>
</feature>
<feature type="region of interest" description="Disordered" evidence="1">
    <location>
        <begin position="821"/>
        <end position="860"/>
    </location>
</feature>
<feature type="compositionally biased region" description="Polar residues" evidence="1">
    <location>
        <begin position="1196"/>
        <end position="1211"/>
    </location>
</feature>
<feature type="compositionally biased region" description="Acidic residues" evidence="1">
    <location>
        <begin position="660"/>
        <end position="688"/>
    </location>
</feature>
<feature type="compositionally biased region" description="Basic residues" evidence="1">
    <location>
        <begin position="1395"/>
        <end position="1405"/>
    </location>
</feature>